<dbReference type="EMBL" id="CP006585">
    <property type="protein sequence ID" value="AGW12910.1"/>
    <property type="molecule type" value="Genomic_DNA"/>
</dbReference>
<dbReference type="HOGENOM" id="CLU_046277_1_0_7"/>
<dbReference type="eggNOG" id="COG5653">
    <property type="taxonomic scope" value="Bacteria"/>
</dbReference>
<dbReference type="InterPro" id="IPR038740">
    <property type="entry name" value="BioF2-like_GNAT_dom"/>
</dbReference>
<keyword evidence="3" id="KW-1185">Reference proteome</keyword>
<accession>T2G8J1</accession>
<protein>
    <recommendedName>
        <fullName evidence="1">BioF2-like acetyltransferase domain-containing protein</fullName>
    </recommendedName>
</protein>
<evidence type="ECO:0000259" key="1">
    <source>
        <dbReference type="Pfam" id="PF13480"/>
    </source>
</evidence>
<dbReference type="Pfam" id="PF13480">
    <property type="entry name" value="Acetyltransf_6"/>
    <property type="match status" value="1"/>
</dbReference>
<evidence type="ECO:0000313" key="3">
    <source>
        <dbReference type="Proteomes" id="UP000016587"/>
    </source>
</evidence>
<dbReference type="KEGG" id="dgg:DGI_1034"/>
<evidence type="ECO:0000313" key="2">
    <source>
        <dbReference type="EMBL" id="AGW12910.1"/>
    </source>
</evidence>
<dbReference type="AlphaFoldDB" id="T2G8J1"/>
<dbReference type="SUPFAM" id="SSF55729">
    <property type="entry name" value="Acyl-CoA N-acyltransferases (Nat)"/>
    <property type="match status" value="1"/>
</dbReference>
<dbReference type="InterPro" id="IPR016181">
    <property type="entry name" value="Acyl_CoA_acyltransferase"/>
</dbReference>
<dbReference type="Proteomes" id="UP000016587">
    <property type="component" value="Chromosome"/>
</dbReference>
<dbReference type="PATRIC" id="fig|1121448.10.peg.1036"/>
<reference evidence="2 3" key="1">
    <citation type="journal article" date="2013" name="J. Bacteriol.">
        <title>Roles of HynAB and Ech, the only two hydrogenases found in the model sulfate reducer Desulfovibrio gigas.</title>
        <authorList>
            <person name="Morais-Silva F.O."/>
            <person name="Santos C.I."/>
            <person name="Rodrigues R."/>
            <person name="Pereira I.A."/>
            <person name="Rodrigues-Pousada C."/>
        </authorList>
    </citation>
    <scope>NUCLEOTIDE SEQUENCE [LARGE SCALE GENOMIC DNA]</scope>
    <source>
        <strain evidence="3">ATCC 19364 / DSM 1382 / NCIMB 9332 / VKM B-1759</strain>
    </source>
</reference>
<name>T2G8J1_MEGG1</name>
<reference evidence="3" key="2">
    <citation type="submission" date="2013-07" db="EMBL/GenBank/DDBJ databases">
        <authorList>
            <person name="Morais-Silva F.O."/>
            <person name="Rezende A.M."/>
            <person name="Pimentel C."/>
            <person name="Resende D.M."/>
            <person name="Santos C.I."/>
            <person name="Clemente C."/>
            <person name="de Oliveira L.M."/>
            <person name="da Silva S.M."/>
            <person name="Costa D.A."/>
            <person name="Varela-Raposo A."/>
            <person name="Horacio E.C.A."/>
            <person name="Matos M."/>
            <person name="Flores O."/>
            <person name="Ruiz J.C."/>
            <person name="Rodrigues-Pousada C."/>
        </authorList>
    </citation>
    <scope>NUCLEOTIDE SEQUENCE [LARGE SCALE GENOMIC DNA]</scope>
    <source>
        <strain evidence="3">ATCC 19364 / DSM 1382 / NCIMB 9332 / VKM B-1759</strain>
    </source>
</reference>
<gene>
    <name evidence="2" type="ORF">DGI_1034</name>
</gene>
<proteinExistence type="predicted"/>
<feature type="domain" description="BioF2-like acetyltransferase" evidence="1">
    <location>
        <begin position="184"/>
        <end position="322"/>
    </location>
</feature>
<sequence>MQCIQDVSQFPPLADAWDRLVLAAPQPSPMLLSGWILAWMEVFGADVSPMILTAWEGDRLVGGLPLCHARRRLGPVPVYEEVRFLGIKGVGGMYMDMLLAPDAAPRAAQALLLALNDTVPWDRLRLERMLPQASLHSALRQQGTWPGTLIETHSGVASPVLPLPDTMDALIAGMDPVFRSMLFRKNLKMAPRLHAVEFIPVIAREDIDRDLDRLIEVHTRRWNLQGRRGEFARADVRDFYHLLSHRLAEKGMLRISKLLLDGEAHSFEYGVQIGRQYFALHAGISPEGLECQAGTYHLYHILEGLLPHASHYHFMEGGEPYKYRWGAVHQAVQDAHVWCGFKGRVLHRLRRLNARLRSANPLAATTAGAGMVGWMENLPSLIPSLARTAETTLPLLDAAF</sequence>
<organism evidence="2 3">
    <name type="scientific">Megalodesulfovibrio gigas (strain ATCC 19364 / DSM 1382 / NCIMB 9332 / VKM B-1759)</name>
    <name type="common">Desulfovibrio gigas</name>
    <dbReference type="NCBI Taxonomy" id="1121448"/>
    <lineage>
        <taxon>Bacteria</taxon>
        <taxon>Pseudomonadati</taxon>
        <taxon>Thermodesulfobacteriota</taxon>
        <taxon>Desulfovibrionia</taxon>
        <taxon>Desulfovibrionales</taxon>
        <taxon>Desulfovibrionaceae</taxon>
        <taxon>Megalodesulfovibrio</taxon>
    </lineage>
</organism>